<dbReference type="Pfam" id="PF01497">
    <property type="entry name" value="Peripla_BP_2"/>
    <property type="match status" value="1"/>
</dbReference>
<comment type="caution">
    <text evidence="3">The sequence shown here is derived from an EMBL/GenBank/DDBJ whole genome shotgun (WGS) entry which is preliminary data.</text>
</comment>
<evidence type="ECO:0000313" key="3">
    <source>
        <dbReference type="EMBL" id="RCX01217.1"/>
    </source>
</evidence>
<dbReference type="AlphaFoldDB" id="A0A368ZZH7"/>
<dbReference type="PANTHER" id="PTHR30535:SF35">
    <property type="entry name" value="PERIPLASMIC BINDING PROTEIN"/>
    <property type="match status" value="1"/>
</dbReference>
<protein>
    <submittedName>
        <fullName evidence="3">ABC-type Fe3+-hydroxamate transport system substrate-binding protein</fullName>
    </submittedName>
</protein>
<dbReference type="PANTHER" id="PTHR30535">
    <property type="entry name" value="VITAMIN B12-BINDING PROTEIN"/>
    <property type="match status" value="1"/>
</dbReference>
<dbReference type="SUPFAM" id="SSF53807">
    <property type="entry name" value="Helical backbone' metal receptor"/>
    <property type="match status" value="1"/>
</dbReference>
<feature type="domain" description="Fe/B12 periplasmic-binding" evidence="2">
    <location>
        <begin position="2"/>
        <end position="243"/>
    </location>
</feature>
<dbReference type="NCBIfam" id="NF038402">
    <property type="entry name" value="TroA_like"/>
    <property type="match status" value="1"/>
</dbReference>
<evidence type="ECO:0000313" key="4">
    <source>
        <dbReference type="Proteomes" id="UP000253517"/>
    </source>
</evidence>
<dbReference type="PROSITE" id="PS50983">
    <property type="entry name" value="FE_B12_PBP"/>
    <property type="match status" value="1"/>
</dbReference>
<keyword evidence="4" id="KW-1185">Reference proteome</keyword>
<keyword evidence="1" id="KW-0732">Signal</keyword>
<name>A0A368ZZH7_9FLAO</name>
<dbReference type="InterPro" id="IPR002491">
    <property type="entry name" value="ABC_transptr_periplasmic_BD"/>
</dbReference>
<reference evidence="3 4" key="1">
    <citation type="submission" date="2018-07" db="EMBL/GenBank/DDBJ databases">
        <title>Genomic Encyclopedia of Type Strains, Phase IV (KMG-IV): sequencing the most valuable type-strain genomes for metagenomic binning, comparative biology and taxonomic classification.</title>
        <authorList>
            <person name="Goeker M."/>
        </authorList>
    </citation>
    <scope>NUCLEOTIDE SEQUENCE [LARGE SCALE GENOMIC DNA]</scope>
    <source>
        <strain evidence="3 4">DSM 21410</strain>
    </source>
</reference>
<dbReference type="Gene3D" id="3.40.50.1980">
    <property type="entry name" value="Nitrogenase molybdenum iron protein domain"/>
    <property type="match status" value="2"/>
</dbReference>
<dbReference type="Proteomes" id="UP000253517">
    <property type="component" value="Unassembled WGS sequence"/>
</dbReference>
<organism evidence="3 4">
    <name type="scientific">Schleiferia thermophila</name>
    <dbReference type="NCBI Taxonomy" id="884107"/>
    <lineage>
        <taxon>Bacteria</taxon>
        <taxon>Pseudomonadati</taxon>
        <taxon>Bacteroidota</taxon>
        <taxon>Flavobacteriia</taxon>
        <taxon>Flavobacteriales</taxon>
        <taxon>Schleiferiaceae</taxon>
        <taxon>Schleiferia</taxon>
    </lineage>
</organism>
<dbReference type="RefSeq" id="WP_114366551.1">
    <property type="nucleotide sequence ID" value="NZ_BHZF01000003.1"/>
</dbReference>
<evidence type="ECO:0000256" key="1">
    <source>
        <dbReference type="ARBA" id="ARBA00022729"/>
    </source>
</evidence>
<dbReference type="EMBL" id="QPJS01000007">
    <property type="protein sequence ID" value="RCX01217.1"/>
    <property type="molecule type" value="Genomic_DNA"/>
</dbReference>
<evidence type="ECO:0000259" key="2">
    <source>
        <dbReference type="PROSITE" id="PS50983"/>
    </source>
</evidence>
<gene>
    <name evidence="3" type="ORF">DES35_10730</name>
</gene>
<accession>A0A368ZZH7</accession>
<sequence>MRIVSLVPSLTEYLYHLKADVVGITKFCIHPEEWYHTKPRVGGTKNPNLEQIKALKPDLVIANREENRKEDIEHLKRDVHVLLTDIVTLEDAYRTLYHIGEAVGKSAEAEAILAEIKHRWEGLKHCLPPWRTLYLIWKRPYMAAGRNTYIHHVMEHVGLVNVVKEERYPKLSTEQIIELEPELVLLSSEPYPFKDKHIEEFQSMVPKSAIRLVDGEAFSWYGYRMIPGATYIYQLKKELTQNNRNF</sequence>
<dbReference type="InterPro" id="IPR050902">
    <property type="entry name" value="ABC_Transporter_SBP"/>
</dbReference>
<dbReference type="InterPro" id="IPR054828">
    <property type="entry name" value="Vit_B12_bind_prot"/>
</dbReference>
<proteinExistence type="predicted"/>